<dbReference type="GO" id="GO:0005737">
    <property type="term" value="C:cytoplasm"/>
    <property type="evidence" value="ECO:0000318"/>
    <property type="project" value="GO_Central"/>
</dbReference>
<feature type="region of interest" description="Disordered" evidence="5">
    <location>
        <begin position="266"/>
        <end position="287"/>
    </location>
</feature>
<evidence type="ECO:0000313" key="7">
    <source>
        <dbReference type="Proteomes" id="UP000813463"/>
    </source>
</evidence>
<evidence type="ECO:0000313" key="8">
    <source>
        <dbReference type="RefSeq" id="XP_021835552.2"/>
    </source>
</evidence>
<keyword evidence="3" id="KW-0328">Glycosyltransferase</keyword>
<dbReference type="RefSeq" id="XP_021835552.2">
    <property type="nucleotide sequence ID" value="XM_021979860.2"/>
</dbReference>
<evidence type="ECO:0000256" key="5">
    <source>
        <dbReference type="SAM" id="MobiDB-lite"/>
    </source>
</evidence>
<keyword evidence="7" id="KW-1185">Reference proteome</keyword>
<protein>
    <recommendedName>
        <fullName evidence="4">Glycosyltransferase</fullName>
        <ecNumber evidence="4">2.4.1.-</ecNumber>
    </recommendedName>
</protein>
<evidence type="ECO:0000256" key="3">
    <source>
        <dbReference type="RuleBase" id="RU003718"/>
    </source>
</evidence>
<dbReference type="CDD" id="cd03784">
    <property type="entry name" value="GT1_Gtf-like"/>
    <property type="match status" value="1"/>
</dbReference>
<dbReference type="EC" id="2.4.1.-" evidence="4"/>
<sequence>MGSIPEVRDRVKLHAVCVPFPAQGHISPMLNLAKLLHSKGFHITFVNTEFNQRRFLKSRGPNSLDGLPSSFRFETIPDGIPPSDPNATQDVPSMFHAVLNNCFEPFKKVLERLNDPSSGSPPVTFVLSDCIMPFTIDVAREVGDLPVVLLWTASACGFLGYAQYRTLLDKGIVPFKDPNYLTNGCLDMIVDWVPSMKGIRLKDIPSFIRTTQKDDILFNFLMISVEKSCQSLAPIIFNTFDALEQDVLDDISKMTGPIYTIGPLHFQNNENNDPNNNNDDNNDGVNSLGSNLWKEDTHCLEWLDSMKPNTVLYVSFGSITTMTKDNLVEFAWGLANSNHPFLWIVRPDIVTGDSAILPPEFLVETKGRGMLASWCDQEKVLHHQATAAFLTHCGWNSTLDTICGGKPVLCWPFFAEQQTNCWYFCNKWGTGMEINKDVKRAEVERQVIELMECEKGQEMRRNALKLKKLAEEATRESGSSYLNLEQLMNQVFIPLKEGNN</sequence>
<reference evidence="7" key="1">
    <citation type="journal article" date="2021" name="Nat. Commun.">
        <title>Genomic analyses provide insights into spinach domestication and the genetic basis of agronomic traits.</title>
        <authorList>
            <person name="Cai X."/>
            <person name="Sun X."/>
            <person name="Xu C."/>
            <person name="Sun H."/>
            <person name="Wang X."/>
            <person name="Ge C."/>
            <person name="Zhang Z."/>
            <person name="Wang Q."/>
            <person name="Fei Z."/>
            <person name="Jiao C."/>
            <person name="Wang Q."/>
        </authorList>
    </citation>
    <scope>NUCLEOTIDE SEQUENCE [LARGE SCALE GENOMIC DNA]</scope>
    <source>
        <strain evidence="7">cv. Varoflay</strain>
    </source>
</reference>
<proteinExistence type="inferred from homology"/>
<dbReference type="PROSITE" id="PS00375">
    <property type="entry name" value="UDPGT"/>
    <property type="match status" value="1"/>
</dbReference>
<comment type="similarity">
    <text evidence="1 3">Belongs to the UDP-glycosyltransferase family.</text>
</comment>
<gene>
    <name evidence="8" type="primary">LOC110775230</name>
</gene>
<evidence type="ECO:0000256" key="4">
    <source>
        <dbReference type="RuleBase" id="RU362057"/>
    </source>
</evidence>
<dbReference type="Pfam" id="PF26168">
    <property type="entry name" value="Glyco_transf_N"/>
    <property type="match status" value="1"/>
</dbReference>
<dbReference type="GO" id="GO:0080044">
    <property type="term" value="F:quercetin 7-O-glucosyltransferase activity"/>
    <property type="evidence" value="ECO:0000318"/>
    <property type="project" value="GO_Central"/>
</dbReference>
<reference evidence="8" key="2">
    <citation type="submission" date="2025-08" db="UniProtKB">
        <authorList>
            <consortium name="RefSeq"/>
        </authorList>
    </citation>
    <scope>IDENTIFICATION</scope>
    <source>
        <tissue evidence="8">Leaf</tissue>
    </source>
</reference>
<feature type="compositionally biased region" description="Low complexity" evidence="5">
    <location>
        <begin position="268"/>
        <end position="279"/>
    </location>
</feature>
<keyword evidence="2 3" id="KW-0808">Transferase</keyword>
<name>A0A9R0HRB3_SPIOL</name>
<dbReference type="InterPro" id="IPR002213">
    <property type="entry name" value="UDP_glucos_trans"/>
</dbReference>
<evidence type="ECO:0000256" key="2">
    <source>
        <dbReference type="ARBA" id="ARBA00022679"/>
    </source>
</evidence>
<dbReference type="Gene3D" id="3.40.50.2000">
    <property type="entry name" value="Glycogen Phosphorylase B"/>
    <property type="match status" value="2"/>
</dbReference>
<dbReference type="PANTHER" id="PTHR11926">
    <property type="entry name" value="GLUCOSYL/GLUCURONOSYL TRANSFERASES"/>
    <property type="match status" value="1"/>
</dbReference>
<dbReference type="GO" id="GO:0080043">
    <property type="term" value="F:quercetin 3-O-glucosyltransferase activity"/>
    <property type="evidence" value="ECO:0000318"/>
    <property type="project" value="GO_Central"/>
</dbReference>
<dbReference type="Pfam" id="PF00201">
    <property type="entry name" value="UDPGT"/>
    <property type="match status" value="1"/>
</dbReference>
<dbReference type="SUPFAM" id="SSF53756">
    <property type="entry name" value="UDP-Glycosyltransferase/glycogen phosphorylase"/>
    <property type="match status" value="1"/>
</dbReference>
<dbReference type="AlphaFoldDB" id="A0A9R0HRB3"/>
<feature type="domain" description="Glycosyltransferase N-terminal" evidence="6">
    <location>
        <begin position="15"/>
        <end position="137"/>
    </location>
</feature>
<dbReference type="Proteomes" id="UP000813463">
    <property type="component" value="Chromosome 2"/>
</dbReference>
<organism evidence="7 8">
    <name type="scientific">Spinacia oleracea</name>
    <name type="common">Spinach</name>
    <dbReference type="NCBI Taxonomy" id="3562"/>
    <lineage>
        <taxon>Eukaryota</taxon>
        <taxon>Viridiplantae</taxon>
        <taxon>Streptophyta</taxon>
        <taxon>Embryophyta</taxon>
        <taxon>Tracheophyta</taxon>
        <taxon>Spermatophyta</taxon>
        <taxon>Magnoliopsida</taxon>
        <taxon>eudicotyledons</taxon>
        <taxon>Gunneridae</taxon>
        <taxon>Pentapetalae</taxon>
        <taxon>Caryophyllales</taxon>
        <taxon>Chenopodiaceae</taxon>
        <taxon>Chenopodioideae</taxon>
        <taxon>Anserineae</taxon>
        <taxon>Spinacia</taxon>
    </lineage>
</organism>
<evidence type="ECO:0000256" key="1">
    <source>
        <dbReference type="ARBA" id="ARBA00009995"/>
    </source>
</evidence>
<dbReference type="GeneID" id="110775230"/>
<evidence type="ECO:0000259" key="6">
    <source>
        <dbReference type="Pfam" id="PF26168"/>
    </source>
</evidence>
<dbReference type="InterPro" id="IPR058980">
    <property type="entry name" value="Glyco_transf_N"/>
</dbReference>
<dbReference type="KEGG" id="soe:110775230"/>
<dbReference type="InterPro" id="IPR035595">
    <property type="entry name" value="UDP_glycos_trans_CS"/>
</dbReference>
<dbReference type="PANTHER" id="PTHR11926:SF774">
    <property type="entry name" value="UDP-GLYCOSYLTRANSFERASE 85A1-RELATED"/>
    <property type="match status" value="1"/>
</dbReference>
<accession>A0A9R0HRB3</accession>